<gene>
    <name evidence="3" type="ORF">CG716_04270</name>
</gene>
<keyword evidence="2" id="KW-1133">Transmembrane helix</keyword>
<evidence type="ECO:0000313" key="3">
    <source>
        <dbReference type="EMBL" id="OYN81593.1"/>
    </source>
</evidence>
<dbReference type="Proteomes" id="UP000216063">
    <property type="component" value="Unassembled WGS sequence"/>
</dbReference>
<reference evidence="3 4" key="1">
    <citation type="submission" date="2017-07" db="EMBL/GenBank/DDBJ databases">
        <title>The new phylogeny of genus Mycobacterium.</title>
        <authorList>
            <person name="Tortoli E."/>
            <person name="Trovato A."/>
            <person name="Cirillo D.M."/>
        </authorList>
    </citation>
    <scope>NUCLEOTIDE SEQUENCE [LARGE SCALE GENOMIC DNA]</scope>
    <source>
        <strain evidence="3 4">ATCC 33027</strain>
    </source>
</reference>
<dbReference type="EMBL" id="NOZR01000003">
    <property type="protein sequence ID" value="OYN81593.1"/>
    <property type="molecule type" value="Genomic_DNA"/>
</dbReference>
<keyword evidence="2" id="KW-0472">Membrane</keyword>
<feature type="compositionally biased region" description="Polar residues" evidence="1">
    <location>
        <begin position="173"/>
        <end position="188"/>
    </location>
</feature>
<sequence length="196" mass="19530">MIGSATVDAEFLADVLTAVISAVLVAAAGVLVVVTASVVEVVDDVDELLDDPVGACVVVVVAAVSCAPVDSPVLAVELADVVVVSVVARFECAVADGVEEVTAPLAVRAADAVDDVPLVVLVSAADDDAVVVPVAALGLRAVCPVPAFEFPVPEVAELDEDEVELWPVPSALATATTGPASDSPSMSAATPARAPR</sequence>
<name>A0A255E0M6_9MYCO</name>
<comment type="caution">
    <text evidence="3">The sequence shown here is derived from an EMBL/GenBank/DDBJ whole genome shotgun (WGS) entry which is preliminary data.</text>
</comment>
<feature type="region of interest" description="Disordered" evidence="1">
    <location>
        <begin position="170"/>
        <end position="196"/>
    </location>
</feature>
<evidence type="ECO:0000313" key="4">
    <source>
        <dbReference type="Proteomes" id="UP000216063"/>
    </source>
</evidence>
<feature type="transmembrane region" description="Helical" evidence="2">
    <location>
        <begin position="12"/>
        <end position="34"/>
    </location>
</feature>
<evidence type="ECO:0000256" key="1">
    <source>
        <dbReference type="SAM" id="MobiDB-lite"/>
    </source>
</evidence>
<dbReference type="AlphaFoldDB" id="A0A255E0M6"/>
<accession>A0A255E0M6</accession>
<proteinExistence type="predicted"/>
<evidence type="ECO:0000256" key="2">
    <source>
        <dbReference type="SAM" id="Phobius"/>
    </source>
</evidence>
<keyword evidence="4" id="KW-1185">Reference proteome</keyword>
<protein>
    <submittedName>
        <fullName evidence="3">Uncharacterized protein</fullName>
    </submittedName>
</protein>
<organism evidence="3 4">
    <name type="scientific">Mycolicibacterium sphagni</name>
    <dbReference type="NCBI Taxonomy" id="1786"/>
    <lineage>
        <taxon>Bacteria</taxon>
        <taxon>Bacillati</taxon>
        <taxon>Actinomycetota</taxon>
        <taxon>Actinomycetes</taxon>
        <taxon>Mycobacteriales</taxon>
        <taxon>Mycobacteriaceae</taxon>
        <taxon>Mycolicibacterium</taxon>
    </lineage>
</organism>
<keyword evidence="2" id="KW-0812">Transmembrane</keyword>